<evidence type="ECO:0000313" key="10">
    <source>
        <dbReference type="Proteomes" id="UP001438707"/>
    </source>
</evidence>
<dbReference type="InterPro" id="IPR024989">
    <property type="entry name" value="MFS_assoc_dom"/>
</dbReference>
<evidence type="ECO:0000256" key="1">
    <source>
        <dbReference type="ARBA" id="ARBA00004141"/>
    </source>
</evidence>
<feature type="transmembrane region" description="Helical" evidence="7">
    <location>
        <begin position="166"/>
        <end position="185"/>
    </location>
</feature>
<dbReference type="PROSITE" id="PS50850">
    <property type="entry name" value="MFS"/>
    <property type="match status" value="1"/>
</dbReference>
<dbReference type="Gene3D" id="1.20.1250.20">
    <property type="entry name" value="MFS general substrate transporter like domains"/>
    <property type="match status" value="2"/>
</dbReference>
<feature type="domain" description="Major facilitator superfamily (MFS) profile" evidence="8">
    <location>
        <begin position="366"/>
        <end position="578"/>
    </location>
</feature>
<evidence type="ECO:0000313" key="9">
    <source>
        <dbReference type="EMBL" id="KAK9834488.1"/>
    </source>
</evidence>
<dbReference type="SUPFAM" id="SSF103473">
    <property type="entry name" value="MFS general substrate transporter"/>
    <property type="match status" value="1"/>
</dbReference>
<evidence type="ECO:0000256" key="5">
    <source>
        <dbReference type="ARBA" id="ARBA00023136"/>
    </source>
</evidence>
<evidence type="ECO:0000259" key="8">
    <source>
        <dbReference type="PROSITE" id="PS50850"/>
    </source>
</evidence>
<feature type="transmembrane region" description="Helical" evidence="7">
    <location>
        <begin position="524"/>
        <end position="543"/>
    </location>
</feature>
<dbReference type="AlphaFoldDB" id="A0AAW1RLA6"/>
<proteinExistence type="inferred from homology"/>
<dbReference type="InterPro" id="IPR036259">
    <property type="entry name" value="MFS_trans_sf"/>
</dbReference>
<evidence type="ECO:0000256" key="6">
    <source>
        <dbReference type="SAM" id="MobiDB-lite"/>
    </source>
</evidence>
<sequence>MTLRGQCLGVSGDLLHKAWYFLNSASLCFILPYLNLYYSELGFNPEQIGLICALRPWVSAPAGSVWAAIADSAHAHRLILISTFVLSTLTRGAMVLTGTFQAQLALTVLTEMFGAPIPIIGDATVMASVKEEGDYGKQRMWGAIGWGGFSIVAGAVITKYGLHSSFYTYLGAALIALGPTALLPVQALQKKHPELAPREDSHDAEPEASGSQQLSSPEAFASTYTGDESPSVAPRRRRGTVVTSKGREVPLSYCGTTLDEDDADPLVPFLASFTAVESTLDDFSSTAWRRLTNKVPVLQTIDLDNIVFPAAAREAIGQQAIAKKVMQETPVKPSAPVKTLQEKAAYEPGQSVGFLKAVQILAADPEVVLFFAMATIMGFANGTIGSYLFLYLKELGADETLMGLDIALACLTEAPIFFFAGAIVEKLGVNRALNISAVAFAARLACYSQLSHFGNPWAVLPIELFHGMTFGCSWAAGTVNCSRISPPGLKSTTQAVFSGLYLGVGNGIGALLGGFVYSSHGAEAVFETASAIVITGWALTFAAQQVISAQRASPGPSGLMPAAATIHHASRAALRKPA</sequence>
<dbReference type="GO" id="GO:0016020">
    <property type="term" value="C:membrane"/>
    <property type="evidence" value="ECO:0007669"/>
    <property type="project" value="UniProtKB-SubCell"/>
</dbReference>
<dbReference type="InterPro" id="IPR051717">
    <property type="entry name" value="MFS_MFSD6"/>
</dbReference>
<evidence type="ECO:0000256" key="3">
    <source>
        <dbReference type="ARBA" id="ARBA00022692"/>
    </source>
</evidence>
<dbReference type="PANTHER" id="PTHR16172:SF41">
    <property type="entry name" value="MAJOR FACILITATOR SUPERFAMILY DOMAIN-CONTAINING PROTEIN 6-LIKE"/>
    <property type="match status" value="1"/>
</dbReference>
<dbReference type="Pfam" id="PF12832">
    <property type="entry name" value="MFS_1_like"/>
    <property type="match status" value="1"/>
</dbReference>
<evidence type="ECO:0000256" key="2">
    <source>
        <dbReference type="ARBA" id="ARBA00005241"/>
    </source>
</evidence>
<feature type="transmembrane region" description="Helical" evidence="7">
    <location>
        <begin position="402"/>
        <end position="424"/>
    </location>
</feature>
<reference evidence="9 10" key="1">
    <citation type="journal article" date="2024" name="Nat. Commun.">
        <title>Phylogenomics reveals the evolutionary origins of lichenization in chlorophyte algae.</title>
        <authorList>
            <person name="Puginier C."/>
            <person name="Libourel C."/>
            <person name="Otte J."/>
            <person name="Skaloud P."/>
            <person name="Haon M."/>
            <person name="Grisel S."/>
            <person name="Petersen M."/>
            <person name="Berrin J.G."/>
            <person name="Delaux P.M."/>
            <person name="Dal Grande F."/>
            <person name="Keller J."/>
        </authorList>
    </citation>
    <scope>NUCLEOTIDE SEQUENCE [LARGE SCALE GENOMIC DNA]</scope>
    <source>
        <strain evidence="9 10">SAG 2145</strain>
    </source>
</reference>
<keyword evidence="5 7" id="KW-0472">Membrane</keyword>
<dbReference type="PANTHER" id="PTHR16172">
    <property type="entry name" value="MAJOR FACILITATOR SUPERFAMILY DOMAIN-CONTAINING PROTEIN 6-LIKE"/>
    <property type="match status" value="1"/>
</dbReference>
<evidence type="ECO:0000256" key="7">
    <source>
        <dbReference type="SAM" id="Phobius"/>
    </source>
</evidence>
<evidence type="ECO:0000256" key="4">
    <source>
        <dbReference type="ARBA" id="ARBA00022989"/>
    </source>
</evidence>
<feature type="transmembrane region" description="Helical" evidence="7">
    <location>
        <begin position="367"/>
        <end position="390"/>
    </location>
</feature>
<keyword evidence="4 7" id="KW-1133">Transmembrane helix</keyword>
<dbReference type="EMBL" id="JALJOS010000009">
    <property type="protein sequence ID" value="KAK9834488.1"/>
    <property type="molecule type" value="Genomic_DNA"/>
</dbReference>
<gene>
    <name evidence="9" type="ORF">WJX74_002784</name>
</gene>
<comment type="subcellular location">
    <subcellularLocation>
        <location evidence="1">Membrane</location>
        <topology evidence="1">Multi-pass membrane protein</topology>
    </subcellularLocation>
</comment>
<comment type="similarity">
    <text evidence="2">Belongs to the major facilitator superfamily. MFSD6 family.</text>
</comment>
<feature type="transmembrane region" description="Helical" evidence="7">
    <location>
        <begin position="499"/>
        <end position="518"/>
    </location>
</feature>
<keyword evidence="10" id="KW-1185">Reference proteome</keyword>
<feature type="transmembrane region" description="Helical" evidence="7">
    <location>
        <begin position="140"/>
        <end position="160"/>
    </location>
</feature>
<keyword evidence="3 7" id="KW-0812">Transmembrane</keyword>
<organism evidence="9 10">
    <name type="scientific">Apatococcus lobatus</name>
    <dbReference type="NCBI Taxonomy" id="904363"/>
    <lineage>
        <taxon>Eukaryota</taxon>
        <taxon>Viridiplantae</taxon>
        <taxon>Chlorophyta</taxon>
        <taxon>core chlorophytes</taxon>
        <taxon>Trebouxiophyceae</taxon>
        <taxon>Chlorellales</taxon>
        <taxon>Chlorellaceae</taxon>
        <taxon>Apatococcus</taxon>
    </lineage>
</organism>
<feature type="compositionally biased region" description="Polar residues" evidence="6">
    <location>
        <begin position="209"/>
        <end position="228"/>
    </location>
</feature>
<feature type="region of interest" description="Disordered" evidence="6">
    <location>
        <begin position="192"/>
        <end position="241"/>
    </location>
</feature>
<name>A0AAW1RLA6_9CHLO</name>
<protein>
    <recommendedName>
        <fullName evidence="8">Major facilitator superfamily (MFS) profile domain-containing protein</fullName>
    </recommendedName>
</protein>
<dbReference type="InterPro" id="IPR020846">
    <property type="entry name" value="MFS_dom"/>
</dbReference>
<comment type="caution">
    <text evidence="9">The sequence shown here is derived from an EMBL/GenBank/DDBJ whole genome shotgun (WGS) entry which is preliminary data.</text>
</comment>
<feature type="compositionally biased region" description="Basic and acidic residues" evidence="6">
    <location>
        <begin position="192"/>
        <end position="205"/>
    </location>
</feature>
<dbReference type="Proteomes" id="UP001438707">
    <property type="component" value="Unassembled WGS sequence"/>
</dbReference>
<dbReference type="GO" id="GO:0022857">
    <property type="term" value="F:transmembrane transporter activity"/>
    <property type="evidence" value="ECO:0007669"/>
    <property type="project" value="InterPro"/>
</dbReference>
<feature type="transmembrane region" description="Helical" evidence="7">
    <location>
        <begin position="18"/>
        <end position="38"/>
    </location>
</feature>
<accession>A0AAW1RLA6</accession>